<feature type="domain" description="F-box" evidence="2">
    <location>
        <begin position="15"/>
        <end position="55"/>
    </location>
</feature>
<dbReference type="InterPro" id="IPR036047">
    <property type="entry name" value="F-box-like_dom_sf"/>
</dbReference>
<feature type="compositionally biased region" description="Polar residues" evidence="1">
    <location>
        <begin position="757"/>
        <end position="774"/>
    </location>
</feature>
<dbReference type="EMBL" id="PKPP01000153">
    <property type="protein sequence ID" value="PWA96918.1"/>
    <property type="molecule type" value="Genomic_DNA"/>
</dbReference>
<dbReference type="PANTHER" id="PTHR45463:SF8">
    <property type="entry name" value="OS09G0392200 PROTEIN"/>
    <property type="match status" value="1"/>
</dbReference>
<gene>
    <name evidence="3" type="ORF">CTI12_AA004760</name>
</gene>
<sequence length="835" mass="96725">MNNNTNNRFRPWADLPTDILSNIADRFPIIQLLSFRGTCKDFRRASVDASAQIDLSKMPWILAHNPNPDDTINNCFIYNHQIPYPYRINLPDLKACMFLASYQGWLLVFKPKHRSIFFFSPFSRSKIHLPRFPYKHLRQHATAFSDLPTSPHCIVFIGMPNEVLVISRGQTAWTRRKVPKTITRLWPTSTIWTHAGYDHKTQTFYYFEDWEHVLKYSVRDNKVYNHPVNDIVKDIHTLPFRFTYDLFPDACSYHKRQHGTADPFHILQAGQPLKLCGCILDNSLPNTSQQLSFPNKLTKRRAINSDERWGVWIQPRFSQAPPNTQWLSSFDKKKAEVARMHNNTNNRFRPWADLPTDILSNIADRLPIIQLLSFRGTCKDFRRASVDASAQIESSRMPWILAHNPNPDDDACLFYKHHRRTPQRINLPHLKACMFLASYQGWLLVFKPKHRSIFFFSPFSQSKIDLPHFPYKHIPQQASAFSHLPTSPHCIVSIRTPNEVLVISRGQTAWTHRKVPKTISRSWPASTTMTCAAFDQNTQTFYFLDNWKRVLKFSVKDNKVYHHPVKDIVNDIHGLPFRYTEGELRRAYRYHARRFDTIDPFDLRQGKPLNLCGCILDTFVPNSNKKHVFPNELTKRRAINCDERWGVWIQARFFQAPPNTQCQMISPYKLSTSTNLINRTNTDFSFYMKTPFHVNATKLNESPTKPRNTYAPDNWISDGKLKQSHPLRFSVVLLSMAWSLIGTNPLSNELLDRCTEQSSQNGIGSSRDTGTQTKGLALGSVSPNPSSISTRVRFPSSPAFQSKHWIIDPSVVDHFLNKDNIINQSPTMAVTKVTW</sequence>
<protein>
    <submittedName>
        <fullName evidence="3">F-box domain-containing protein</fullName>
    </submittedName>
</protein>
<feature type="region of interest" description="Disordered" evidence="1">
    <location>
        <begin position="757"/>
        <end position="789"/>
    </location>
</feature>
<proteinExistence type="predicted"/>
<dbReference type="PANTHER" id="PTHR45463">
    <property type="entry name" value="OS09G0392200 PROTEIN"/>
    <property type="match status" value="1"/>
</dbReference>
<organism evidence="3 4">
    <name type="scientific">Artemisia annua</name>
    <name type="common">Sweet wormwood</name>
    <dbReference type="NCBI Taxonomy" id="35608"/>
    <lineage>
        <taxon>Eukaryota</taxon>
        <taxon>Viridiplantae</taxon>
        <taxon>Streptophyta</taxon>
        <taxon>Embryophyta</taxon>
        <taxon>Tracheophyta</taxon>
        <taxon>Spermatophyta</taxon>
        <taxon>Magnoliopsida</taxon>
        <taxon>eudicotyledons</taxon>
        <taxon>Gunneridae</taxon>
        <taxon>Pentapetalae</taxon>
        <taxon>asterids</taxon>
        <taxon>campanulids</taxon>
        <taxon>Asterales</taxon>
        <taxon>Asteraceae</taxon>
        <taxon>Asteroideae</taxon>
        <taxon>Anthemideae</taxon>
        <taxon>Artemisiinae</taxon>
        <taxon>Artemisia</taxon>
    </lineage>
</organism>
<dbReference type="AlphaFoldDB" id="A0A2U1QG14"/>
<dbReference type="Pfam" id="PF03478">
    <property type="entry name" value="Beta-prop_KIB1-4"/>
    <property type="match status" value="2"/>
</dbReference>
<evidence type="ECO:0000256" key="1">
    <source>
        <dbReference type="SAM" id="MobiDB-lite"/>
    </source>
</evidence>
<keyword evidence="4" id="KW-1185">Reference proteome</keyword>
<feature type="domain" description="F-box" evidence="2">
    <location>
        <begin position="354"/>
        <end position="394"/>
    </location>
</feature>
<evidence type="ECO:0000259" key="2">
    <source>
        <dbReference type="SMART" id="SM00256"/>
    </source>
</evidence>
<reference evidence="3 4" key="1">
    <citation type="journal article" date="2018" name="Mol. Plant">
        <title>The genome of Artemisia annua provides insight into the evolution of Asteraceae family and artemisinin biosynthesis.</title>
        <authorList>
            <person name="Shen Q."/>
            <person name="Zhang L."/>
            <person name="Liao Z."/>
            <person name="Wang S."/>
            <person name="Yan T."/>
            <person name="Shi P."/>
            <person name="Liu M."/>
            <person name="Fu X."/>
            <person name="Pan Q."/>
            <person name="Wang Y."/>
            <person name="Lv Z."/>
            <person name="Lu X."/>
            <person name="Zhang F."/>
            <person name="Jiang W."/>
            <person name="Ma Y."/>
            <person name="Chen M."/>
            <person name="Hao X."/>
            <person name="Li L."/>
            <person name="Tang Y."/>
            <person name="Lv G."/>
            <person name="Zhou Y."/>
            <person name="Sun X."/>
            <person name="Brodelius P.E."/>
            <person name="Rose J.K.C."/>
            <person name="Tang K."/>
        </authorList>
    </citation>
    <scope>NUCLEOTIDE SEQUENCE [LARGE SCALE GENOMIC DNA]</scope>
    <source>
        <strain evidence="4">cv. Huhao1</strain>
        <tissue evidence="3">Leaf</tissue>
    </source>
</reference>
<evidence type="ECO:0000313" key="4">
    <source>
        <dbReference type="Proteomes" id="UP000245207"/>
    </source>
</evidence>
<dbReference type="Pfam" id="PF00646">
    <property type="entry name" value="F-box"/>
    <property type="match status" value="2"/>
</dbReference>
<dbReference type="InterPro" id="IPR005174">
    <property type="entry name" value="KIB1-4_b-propeller"/>
</dbReference>
<dbReference type="InterPro" id="IPR001810">
    <property type="entry name" value="F-box_dom"/>
</dbReference>
<dbReference type="Gene3D" id="1.20.1280.50">
    <property type="match status" value="1"/>
</dbReference>
<evidence type="ECO:0000313" key="3">
    <source>
        <dbReference type="EMBL" id="PWA96918.1"/>
    </source>
</evidence>
<name>A0A2U1QG14_ARTAN</name>
<comment type="caution">
    <text evidence="3">The sequence shown here is derived from an EMBL/GenBank/DDBJ whole genome shotgun (WGS) entry which is preliminary data.</text>
</comment>
<dbReference type="Proteomes" id="UP000245207">
    <property type="component" value="Unassembled WGS sequence"/>
</dbReference>
<accession>A0A2U1QG14</accession>
<dbReference type="SUPFAM" id="SSF81383">
    <property type="entry name" value="F-box domain"/>
    <property type="match status" value="2"/>
</dbReference>
<dbReference type="SMART" id="SM00256">
    <property type="entry name" value="FBOX"/>
    <property type="match status" value="2"/>
</dbReference>